<dbReference type="InterPro" id="IPR001920">
    <property type="entry name" value="Asp/Glu_race"/>
</dbReference>
<dbReference type="SUPFAM" id="SSF53681">
    <property type="entry name" value="Aspartate/glutamate racemase"/>
    <property type="match status" value="1"/>
</dbReference>
<comment type="caution">
    <text evidence="1">The sequence shown here is derived from an EMBL/GenBank/DDBJ whole genome shotgun (WGS) entry which is preliminary data.</text>
</comment>
<sequence>TLVMATKGTLESEKFHKLYYKYNNHKTALIACVGLADIIEQGDKTRLENYLDETLNEYKGKVQNVVLGCTHYPLAIKEIQKVLGNVNFFNGAKGVSRQLKRVLEEKKLLNNEQPRGNILFLDSSPSEEMRKEKLARFYKFLSEENI</sequence>
<evidence type="ECO:0000313" key="1">
    <source>
        <dbReference type="EMBL" id="EKC66412.1"/>
    </source>
</evidence>
<dbReference type="EMBL" id="AJWY01006596">
    <property type="protein sequence ID" value="EKC66412.1"/>
    <property type="molecule type" value="Genomic_DNA"/>
</dbReference>
<accession>K1T0J4</accession>
<gene>
    <name evidence="1" type="ORF">LEA_09826</name>
</gene>
<dbReference type="AlphaFoldDB" id="K1T0J4"/>
<proteinExistence type="predicted"/>
<keyword evidence="1" id="KW-0413">Isomerase</keyword>
<protein>
    <submittedName>
        <fullName evidence="1">Asp/Glu/hydantoin racemase</fullName>
        <ecNumber evidence="1">5.1.1.3</ecNumber>
    </submittedName>
</protein>
<dbReference type="EC" id="5.1.1.3" evidence="1"/>
<reference evidence="1" key="1">
    <citation type="journal article" date="2013" name="Environ. Microbiol.">
        <title>Microbiota from the distal guts of lean and obese adolescents exhibit partial functional redundancy besides clear differences in community structure.</title>
        <authorList>
            <person name="Ferrer M."/>
            <person name="Ruiz A."/>
            <person name="Lanza F."/>
            <person name="Haange S.B."/>
            <person name="Oberbach A."/>
            <person name="Till H."/>
            <person name="Bargiela R."/>
            <person name="Campoy C."/>
            <person name="Segura M.T."/>
            <person name="Richter M."/>
            <person name="von Bergen M."/>
            <person name="Seifert J."/>
            <person name="Suarez A."/>
        </authorList>
    </citation>
    <scope>NUCLEOTIDE SEQUENCE</scope>
</reference>
<feature type="non-terminal residue" evidence="1">
    <location>
        <position position="1"/>
    </location>
</feature>
<name>K1T0J4_9ZZZZ</name>
<dbReference type="GO" id="GO:0008881">
    <property type="term" value="F:glutamate racemase activity"/>
    <property type="evidence" value="ECO:0007669"/>
    <property type="project" value="UniProtKB-EC"/>
</dbReference>
<organism evidence="1">
    <name type="scientific">human gut metagenome</name>
    <dbReference type="NCBI Taxonomy" id="408170"/>
    <lineage>
        <taxon>unclassified sequences</taxon>
        <taxon>metagenomes</taxon>
        <taxon>organismal metagenomes</taxon>
    </lineage>
</organism>
<dbReference type="Gene3D" id="3.40.50.1860">
    <property type="match status" value="1"/>
</dbReference>